<accession>A0A0A6PFT8</accession>
<dbReference type="Proteomes" id="UP000030428">
    <property type="component" value="Unassembled WGS sequence"/>
</dbReference>
<evidence type="ECO:0000259" key="1">
    <source>
        <dbReference type="Pfam" id="PF03235"/>
    </source>
</evidence>
<protein>
    <recommendedName>
        <fullName evidence="5">DUF262 domain-containing protein</fullName>
    </recommendedName>
</protein>
<dbReference type="Pfam" id="PF07510">
    <property type="entry name" value="GmrSD_C"/>
    <property type="match status" value="1"/>
</dbReference>
<keyword evidence="4" id="KW-1185">Reference proteome</keyword>
<dbReference type="PANTHER" id="PTHR35149:SF2">
    <property type="entry name" value="DUF262 DOMAIN-CONTAINING PROTEIN"/>
    <property type="match status" value="1"/>
</dbReference>
<dbReference type="PANTHER" id="PTHR35149">
    <property type="entry name" value="SLL5132 PROTEIN"/>
    <property type="match status" value="1"/>
</dbReference>
<organism evidence="3 4">
    <name type="scientific">Candidatus Thiomargarita nelsonii</name>
    <dbReference type="NCBI Taxonomy" id="1003181"/>
    <lineage>
        <taxon>Bacteria</taxon>
        <taxon>Pseudomonadati</taxon>
        <taxon>Pseudomonadota</taxon>
        <taxon>Gammaproteobacteria</taxon>
        <taxon>Thiotrichales</taxon>
        <taxon>Thiotrichaceae</taxon>
        <taxon>Thiomargarita</taxon>
    </lineage>
</organism>
<evidence type="ECO:0000313" key="3">
    <source>
        <dbReference type="EMBL" id="KHD09182.1"/>
    </source>
</evidence>
<proteinExistence type="predicted"/>
<reference evidence="3 4" key="1">
    <citation type="journal article" date="2016" name="Front. Microbiol.">
        <title>Single-Cell (Meta-)Genomics of a Dimorphic Candidatus Thiomargarita nelsonii Reveals Genomic Plasticity.</title>
        <authorList>
            <person name="Flood B.E."/>
            <person name="Fliss P."/>
            <person name="Jones D.S."/>
            <person name="Dick G.J."/>
            <person name="Jain S."/>
            <person name="Kaster A.K."/>
            <person name="Winkel M."/>
            <person name="Mussmann M."/>
            <person name="Bailey J."/>
        </authorList>
    </citation>
    <scope>NUCLEOTIDE SEQUENCE [LARGE SCALE GENOMIC DNA]</scope>
    <source>
        <strain evidence="3">Hydrate Ridge</strain>
    </source>
</reference>
<sequence>MKAEETDIKSIIEGTKQYVIPLYQRAYVWDKKNWKTFWDDISELCEPESNETHFFGSFVTMPIEKETEVDEFLLIDGQQRLTTIFVLLATLRDKEKTLKKEIEGKYFFYDVDNNDSFKLLPTKLQGDRDCFEQIIRAEKCTIDNRIKECSVFFSQQVAKTKVELKTLKRKIIQALRVVHLKLEKGDDPYKIFESLNAKGAELSQADLIRNHLFMRISEKPEESYDAHWEPMEQKLKGSLSEYLRHFLMKDSSNVKKNEVYFTLKKRIDGLKTREEVVDLLKDLAKFAAFYEKLLYPDRETNPKIRERLSRLNQIGFTIAYPFLLKIYDDYESQQSISEDQLTEIIDLLENFSVRRSICKLPTYRLNLIFPSLCKKSSKSSDFVDSVKIELSKKQYPSNLQFFEDFKTAPLYNGGSKARQKTKLILGRLASFENKEPVNVDPSEITIEHIMPQKLTPDWEKTLGEDCKKIHETLVNTIGNLTLSERKLEKLAFSERQEILKDSNPGLNGSIAKVEQWDENAIKKRADCLAKIALKIWPYFGKKQTDSDFSSSGMTGKKPIAVIMMGDYHAVSSWRDVMQTTLEILIDIDTKLFDEIIDKFPQYVAWENKFRCSRQLSNGAHIEININAQGIYNLCREVIELSGLSSSDWQVELIQ</sequence>
<evidence type="ECO:0008006" key="5">
    <source>
        <dbReference type="Google" id="ProtNLM"/>
    </source>
</evidence>
<dbReference type="InterPro" id="IPR011089">
    <property type="entry name" value="GmrSD_C"/>
</dbReference>
<feature type="domain" description="GmrSD restriction endonucleases N-terminal" evidence="1">
    <location>
        <begin position="8"/>
        <end position="213"/>
    </location>
</feature>
<name>A0A0A6PFT8_9GAMM</name>
<evidence type="ECO:0000259" key="2">
    <source>
        <dbReference type="Pfam" id="PF07510"/>
    </source>
</evidence>
<gene>
    <name evidence="3" type="ORF">PN36_01180</name>
</gene>
<evidence type="ECO:0000313" key="4">
    <source>
        <dbReference type="Proteomes" id="UP000030428"/>
    </source>
</evidence>
<dbReference type="AlphaFoldDB" id="A0A0A6PFT8"/>
<dbReference type="Pfam" id="PF03235">
    <property type="entry name" value="GmrSD_N"/>
    <property type="match status" value="1"/>
</dbReference>
<feature type="domain" description="GmrSD restriction endonucleases C-terminal" evidence="2">
    <location>
        <begin position="396"/>
        <end position="531"/>
    </location>
</feature>
<comment type="caution">
    <text evidence="3">The sequence shown here is derived from an EMBL/GenBank/DDBJ whole genome shotgun (WGS) entry which is preliminary data.</text>
</comment>
<dbReference type="EMBL" id="JSZA02000003">
    <property type="protein sequence ID" value="KHD09182.1"/>
    <property type="molecule type" value="Genomic_DNA"/>
</dbReference>
<dbReference type="InterPro" id="IPR004919">
    <property type="entry name" value="GmrSD_N"/>
</dbReference>